<organism evidence="1 2">
    <name type="scientific">Micromonospora qiuiae</name>
    <dbReference type="NCBI Taxonomy" id="502268"/>
    <lineage>
        <taxon>Bacteria</taxon>
        <taxon>Bacillati</taxon>
        <taxon>Actinomycetota</taxon>
        <taxon>Actinomycetes</taxon>
        <taxon>Micromonosporales</taxon>
        <taxon>Micromonosporaceae</taxon>
        <taxon>Micromonospora</taxon>
    </lineage>
</organism>
<gene>
    <name evidence="1" type="ORF">Vqi01_02640</name>
</gene>
<sequence length="44" mass="4711">MMRMGARTIGRMSGNREYIMITAGRPVTLDDVARAPGVSRSTAG</sequence>
<proteinExistence type="predicted"/>
<evidence type="ECO:0000313" key="2">
    <source>
        <dbReference type="Proteomes" id="UP000653076"/>
    </source>
</evidence>
<keyword evidence="2" id="KW-1185">Reference proteome</keyword>
<reference evidence="1 2" key="1">
    <citation type="submission" date="2021-01" db="EMBL/GenBank/DDBJ databases">
        <title>Whole genome shotgun sequence of Verrucosispora qiuiae NBRC 106684.</title>
        <authorList>
            <person name="Komaki H."/>
            <person name="Tamura T."/>
        </authorList>
    </citation>
    <scope>NUCLEOTIDE SEQUENCE [LARGE SCALE GENOMIC DNA]</scope>
    <source>
        <strain evidence="1 2">NBRC 106684</strain>
    </source>
</reference>
<protein>
    <submittedName>
        <fullName evidence="1">Uncharacterized protein</fullName>
    </submittedName>
</protein>
<dbReference type="Proteomes" id="UP000653076">
    <property type="component" value="Unassembled WGS sequence"/>
</dbReference>
<accession>A0ABQ4J4K7</accession>
<comment type="caution">
    <text evidence="1">The sequence shown here is derived from an EMBL/GenBank/DDBJ whole genome shotgun (WGS) entry which is preliminary data.</text>
</comment>
<dbReference type="EMBL" id="BOPC01000004">
    <property type="protein sequence ID" value="GIJ25102.1"/>
    <property type="molecule type" value="Genomic_DNA"/>
</dbReference>
<evidence type="ECO:0000313" key="1">
    <source>
        <dbReference type="EMBL" id="GIJ25102.1"/>
    </source>
</evidence>
<name>A0ABQ4J4K7_9ACTN</name>